<dbReference type="EMBL" id="JABEVU030000006">
    <property type="protein sequence ID" value="MDB0581513.1"/>
    <property type="molecule type" value="Genomic_DNA"/>
</dbReference>
<keyword evidence="4 6" id="KW-1133">Transmembrane helix</keyword>
<dbReference type="EMBL" id="JXII01000004">
    <property type="protein sequence ID" value="KIH71130.1"/>
    <property type="molecule type" value="Genomic_DNA"/>
</dbReference>
<evidence type="ECO:0000313" key="10">
    <source>
        <dbReference type="Proteomes" id="UP000031546"/>
    </source>
</evidence>
<dbReference type="OrthoDB" id="2989516at2"/>
<keyword evidence="11" id="KW-1185">Reference proteome</keyword>
<comment type="subcellular location">
    <subcellularLocation>
        <location evidence="1">Cell membrane</location>
        <topology evidence="1">Multi-pass membrane protein</topology>
    </subcellularLocation>
</comment>
<reference evidence="7 10" key="1">
    <citation type="submission" date="2015-01" db="EMBL/GenBank/DDBJ databases">
        <title>Genome sequences of high lactate-tolerant strain Salinicoccus roseus W12 with industrial interest.</title>
        <authorList>
            <person name="Wang H."/>
            <person name="Yu B."/>
        </authorList>
    </citation>
    <scope>NUCLEOTIDE SEQUENCE [LARGE SCALE GENOMIC DNA]</scope>
    <source>
        <strain evidence="7 10">W12</strain>
    </source>
</reference>
<evidence type="ECO:0000256" key="2">
    <source>
        <dbReference type="ARBA" id="ARBA00022475"/>
    </source>
</evidence>
<dbReference type="Proteomes" id="UP000527860">
    <property type="component" value="Unassembled WGS sequence"/>
</dbReference>
<evidence type="ECO:0000256" key="5">
    <source>
        <dbReference type="ARBA" id="ARBA00023136"/>
    </source>
</evidence>
<dbReference type="STRING" id="45670.SN16_06130"/>
<gene>
    <name evidence="8" type="ORF">F7P68_0007475</name>
    <name evidence="9" type="ORF">F7P68_0013375</name>
    <name evidence="7" type="ORF">SN16_06130</name>
</gene>
<evidence type="ECO:0000313" key="8">
    <source>
        <dbReference type="EMBL" id="MDB0580368.1"/>
    </source>
</evidence>
<dbReference type="Proteomes" id="UP000031546">
    <property type="component" value="Unassembled WGS sequence"/>
</dbReference>
<evidence type="ECO:0000256" key="1">
    <source>
        <dbReference type="ARBA" id="ARBA00004651"/>
    </source>
</evidence>
<evidence type="ECO:0000256" key="4">
    <source>
        <dbReference type="ARBA" id="ARBA00022989"/>
    </source>
</evidence>
<dbReference type="GeneID" id="77845130"/>
<reference evidence="11" key="2">
    <citation type="submission" date="2020-04" db="EMBL/GenBank/DDBJ databases">
        <title>Genome analysis and biological profiling of marine Cellulosimicrobium funkei MOSEL-ME6.</title>
        <authorList>
            <person name="Tanveer F."/>
            <person name="Xie Y."/>
            <person name="Shinwari Z.K."/>
        </authorList>
    </citation>
    <scope>NUCLEOTIDE SEQUENCE [LARGE SCALE GENOMIC DNA]</scope>
    <source>
        <strain evidence="11">MOSEL-ME25</strain>
    </source>
</reference>
<dbReference type="InterPro" id="IPR005171">
    <property type="entry name" value="Cyt_c_oxidase_su4_prok"/>
</dbReference>
<name>A0A0C2HBK2_9STAP</name>
<dbReference type="AlphaFoldDB" id="A0A0C2HBK2"/>
<feature type="transmembrane region" description="Helical" evidence="6">
    <location>
        <begin position="29"/>
        <end position="48"/>
    </location>
</feature>
<evidence type="ECO:0000256" key="3">
    <source>
        <dbReference type="ARBA" id="ARBA00022692"/>
    </source>
</evidence>
<reference evidence="8" key="3">
    <citation type="submission" date="2020-04" db="EMBL/GenBank/DDBJ databases">
        <authorList>
            <person name="Tanveer F."/>
            <person name="Xie Y."/>
            <person name="Shinwari Z.K."/>
        </authorList>
    </citation>
    <scope>NUCLEOTIDE SEQUENCE</scope>
    <source>
        <strain evidence="8">MOSEL-ME25</strain>
    </source>
</reference>
<dbReference type="Pfam" id="PF03626">
    <property type="entry name" value="COX4_pro"/>
    <property type="match status" value="1"/>
</dbReference>
<proteinExistence type="predicted"/>
<evidence type="ECO:0000313" key="9">
    <source>
        <dbReference type="EMBL" id="MDB0581513.1"/>
    </source>
</evidence>
<dbReference type="GO" id="GO:0005886">
    <property type="term" value="C:plasma membrane"/>
    <property type="evidence" value="ECO:0007669"/>
    <property type="project" value="UniProtKB-SubCell"/>
</dbReference>
<evidence type="ECO:0000256" key="6">
    <source>
        <dbReference type="SAM" id="Phobius"/>
    </source>
</evidence>
<accession>A0A0C2HBK2</accession>
<keyword evidence="2" id="KW-1003">Cell membrane</keyword>
<dbReference type="EMBL" id="JABEVU030000001">
    <property type="protein sequence ID" value="MDB0580368.1"/>
    <property type="molecule type" value="Genomic_DNA"/>
</dbReference>
<evidence type="ECO:0000313" key="11">
    <source>
        <dbReference type="Proteomes" id="UP000527860"/>
    </source>
</evidence>
<keyword evidence="5 6" id="KW-0472">Membrane</keyword>
<feature type="transmembrane region" description="Helical" evidence="6">
    <location>
        <begin position="54"/>
        <end position="75"/>
    </location>
</feature>
<dbReference type="RefSeq" id="WP_040105726.1">
    <property type="nucleotide sequence ID" value="NZ_BMCA01000001.1"/>
</dbReference>
<organism evidence="7 10">
    <name type="scientific">Salinicoccus roseus</name>
    <dbReference type="NCBI Taxonomy" id="45670"/>
    <lineage>
        <taxon>Bacteria</taxon>
        <taxon>Bacillati</taxon>
        <taxon>Bacillota</taxon>
        <taxon>Bacilli</taxon>
        <taxon>Bacillales</taxon>
        <taxon>Staphylococcaceae</taxon>
        <taxon>Salinicoccus</taxon>
    </lineage>
</organism>
<feature type="transmembrane region" description="Helical" evidence="6">
    <location>
        <begin position="87"/>
        <end position="108"/>
    </location>
</feature>
<evidence type="ECO:0000313" key="7">
    <source>
        <dbReference type="EMBL" id="KIH71130.1"/>
    </source>
</evidence>
<reference evidence="8 11" key="4">
    <citation type="submission" date="2022-12" db="EMBL/GenBank/DDBJ databases">
        <title>Genome analysis and biological profiling of marine Salinicoccus roseus MOSEL-ME25.</title>
        <authorList>
            <person name="Mirza F.T."/>
            <person name="Xie Y."/>
            <person name="Shinwari Z.K."/>
        </authorList>
    </citation>
    <scope>NUCLEOTIDE SEQUENCE [LARGE SCALE GENOMIC DNA]</scope>
    <source>
        <strain evidence="8 11">MOSEL-ME25</strain>
    </source>
</reference>
<comment type="caution">
    <text evidence="7">The sequence shown here is derived from an EMBL/GenBank/DDBJ whole genome shotgun (WGS) entry which is preliminary data.</text>
</comment>
<protein>
    <submittedName>
        <fullName evidence="7">Cytochrome B6</fullName>
    </submittedName>
    <submittedName>
        <fullName evidence="8">Cytochrome C oxidase subunit IV family protein</fullName>
    </submittedName>
</protein>
<sequence length="113" mass="13277">MAEIKQEPMSKKKLEYVRRERTKEMRQQVISFGLMIFFTFIAFGMVAMDLDASFVIPVVIGLAFIQVVLQFFYFMHMKDKGHEFAKLFMMTGMFFALAFVVTFMYIVWIGSPI</sequence>
<keyword evidence="3 6" id="KW-0812">Transmembrane</keyword>